<evidence type="ECO:0000256" key="6">
    <source>
        <dbReference type="ARBA" id="ARBA00022694"/>
    </source>
</evidence>
<proteinExistence type="inferred from homology"/>
<keyword evidence="4 7" id="KW-0808">Transferase</keyword>
<comment type="similarity">
    <text evidence="7">Belongs to the class I-like SAM-binding methyltransferase superfamily. TrmB family.</text>
</comment>
<evidence type="ECO:0000256" key="3">
    <source>
        <dbReference type="ARBA" id="ARBA00022603"/>
    </source>
</evidence>
<dbReference type="Proteomes" id="UP000477386">
    <property type="component" value="Unassembled WGS sequence"/>
</dbReference>
<dbReference type="GO" id="GO:0043527">
    <property type="term" value="C:tRNA methyltransferase complex"/>
    <property type="evidence" value="ECO:0007669"/>
    <property type="project" value="TreeGrafter"/>
</dbReference>
<comment type="pathway">
    <text evidence="7">tRNA modification; N(7)-methylguanine-tRNA biosynthesis.</text>
</comment>
<dbReference type="PROSITE" id="PS51625">
    <property type="entry name" value="SAM_MT_TRMB"/>
    <property type="match status" value="1"/>
</dbReference>
<dbReference type="PANTHER" id="PTHR23417:SF14">
    <property type="entry name" value="PENTACOTRIPEPTIDE-REPEAT REGION OF PRORP DOMAIN-CONTAINING PROTEIN"/>
    <property type="match status" value="1"/>
</dbReference>
<evidence type="ECO:0000313" key="8">
    <source>
        <dbReference type="EMBL" id="NEU67703.1"/>
    </source>
</evidence>
<feature type="binding site" evidence="7">
    <location>
        <position position="47"/>
    </location>
    <ligand>
        <name>S-adenosyl-L-methionine</name>
        <dbReference type="ChEBI" id="CHEBI:59789"/>
    </ligand>
</feature>
<dbReference type="NCBIfam" id="TIGR00091">
    <property type="entry name" value="tRNA (guanosine(46)-N7)-methyltransferase TrmB"/>
    <property type="match status" value="1"/>
</dbReference>
<comment type="caution">
    <text evidence="7">Lacks conserved residue(s) required for the propagation of feature annotation.</text>
</comment>
<dbReference type="PANTHER" id="PTHR23417">
    <property type="entry name" value="3-DEOXY-D-MANNO-OCTULOSONIC-ACID TRANSFERASE/TRNA GUANINE-N 7 - -METHYLTRANSFERASE"/>
    <property type="match status" value="1"/>
</dbReference>
<dbReference type="InterPro" id="IPR055361">
    <property type="entry name" value="tRNA_methyltr_TrmB_bact"/>
</dbReference>
<dbReference type="HAMAP" id="MF_01057">
    <property type="entry name" value="tRNA_methyltr_TrmB"/>
    <property type="match status" value="1"/>
</dbReference>
<keyword evidence="3 7" id="KW-0489">Methyltransferase</keyword>
<dbReference type="Gene3D" id="3.40.50.150">
    <property type="entry name" value="Vaccinia Virus protein VP39"/>
    <property type="match status" value="1"/>
</dbReference>
<dbReference type="Pfam" id="PF02390">
    <property type="entry name" value="Methyltransf_4"/>
    <property type="match status" value="1"/>
</dbReference>
<comment type="caution">
    <text evidence="8">The sequence shown here is derived from an EMBL/GenBank/DDBJ whole genome shotgun (WGS) entry which is preliminary data.</text>
</comment>
<sequence>MTRRKHDFFLHNIESINVIEVGKPLYKTIKGNWLSEYFKNDNPIVLELACGKGEYTIGLASAFPATNFIGVDIKGDRIARGSKIAERKGLTNVAFLRTDIKYIEEFFNEGEVSEIWVTFPDPHARPRQEKHRLTHPHFLALYKRLLKPGGTLHLKTDSPELFAYSVEQVKSANCVDLQYTTDLYTSSLNEIHLGIKTTYEQLFFDKGFTINYLQCKMGAVL</sequence>
<dbReference type="EC" id="2.1.1.33" evidence="7"/>
<feature type="binding site" evidence="7">
    <location>
        <position position="99"/>
    </location>
    <ligand>
        <name>S-adenosyl-L-methionine</name>
        <dbReference type="ChEBI" id="CHEBI:59789"/>
    </ligand>
</feature>
<dbReference type="SUPFAM" id="SSF53335">
    <property type="entry name" value="S-adenosyl-L-methionine-dependent methyltransferases"/>
    <property type="match status" value="1"/>
</dbReference>
<dbReference type="GO" id="GO:0008176">
    <property type="term" value="F:tRNA (guanine(46)-N7)-methyltransferase activity"/>
    <property type="evidence" value="ECO:0007669"/>
    <property type="project" value="UniProtKB-UniRule"/>
</dbReference>
<dbReference type="RefSeq" id="WP_164038177.1">
    <property type="nucleotide sequence ID" value="NZ_JAAGNZ010000001.1"/>
</dbReference>
<dbReference type="UniPathway" id="UPA00989"/>
<feature type="binding site" evidence="7">
    <location>
        <begin position="197"/>
        <end position="200"/>
    </location>
    <ligand>
        <name>substrate</name>
    </ligand>
</feature>
<dbReference type="InterPro" id="IPR003358">
    <property type="entry name" value="tRNA_(Gua-N-7)_MeTrfase_Trmb"/>
</dbReference>
<evidence type="ECO:0000256" key="7">
    <source>
        <dbReference type="HAMAP-Rule" id="MF_01057"/>
    </source>
</evidence>
<evidence type="ECO:0000256" key="4">
    <source>
        <dbReference type="ARBA" id="ARBA00022679"/>
    </source>
</evidence>
<feature type="binding site" evidence="7">
    <location>
        <position position="157"/>
    </location>
    <ligand>
        <name>substrate</name>
    </ligand>
</feature>
<comment type="catalytic activity">
    <reaction evidence="1 7">
        <text>guanosine(46) in tRNA + S-adenosyl-L-methionine = N(7)-methylguanosine(46) in tRNA + S-adenosyl-L-homocysteine</text>
        <dbReference type="Rhea" id="RHEA:42708"/>
        <dbReference type="Rhea" id="RHEA-COMP:10188"/>
        <dbReference type="Rhea" id="RHEA-COMP:10189"/>
        <dbReference type="ChEBI" id="CHEBI:57856"/>
        <dbReference type="ChEBI" id="CHEBI:59789"/>
        <dbReference type="ChEBI" id="CHEBI:74269"/>
        <dbReference type="ChEBI" id="CHEBI:74480"/>
        <dbReference type="EC" id="2.1.1.33"/>
    </reaction>
</comment>
<dbReference type="InterPro" id="IPR029063">
    <property type="entry name" value="SAM-dependent_MTases_sf"/>
</dbReference>
<evidence type="ECO:0000256" key="1">
    <source>
        <dbReference type="ARBA" id="ARBA00000142"/>
    </source>
</evidence>
<dbReference type="EMBL" id="JAAGNZ010000001">
    <property type="protein sequence ID" value="NEU67703.1"/>
    <property type="molecule type" value="Genomic_DNA"/>
</dbReference>
<comment type="function">
    <text evidence="2 7">Catalyzes the formation of N(7)-methylguanine at position 46 (m7G46) in tRNA.</text>
</comment>
<organism evidence="8 9">
    <name type="scientific">Spirosoma agri</name>
    <dbReference type="NCBI Taxonomy" id="1987381"/>
    <lineage>
        <taxon>Bacteria</taxon>
        <taxon>Pseudomonadati</taxon>
        <taxon>Bacteroidota</taxon>
        <taxon>Cytophagia</taxon>
        <taxon>Cytophagales</taxon>
        <taxon>Cytophagaceae</taxon>
        <taxon>Spirosoma</taxon>
    </lineage>
</organism>
<gene>
    <name evidence="7 8" type="primary">trmB</name>
    <name evidence="8" type="ORF">GK091_12500</name>
</gene>
<accession>A0A6M0ILB5</accession>
<evidence type="ECO:0000313" key="9">
    <source>
        <dbReference type="Proteomes" id="UP000477386"/>
    </source>
</evidence>
<dbReference type="AlphaFoldDB" id="A0A6M0ILB5"/>
<dbReference type="NCBIfam" id="NF001080">
    <property type="entry name" value="PRK00121.2-2"/>
    <property type="match status" value="1"/>
</dbReference>
<keyword evidence="6 7" id="KW-0819">tRNA processing</keyword>
<keyword evidence="9" id="KW-1185">Reference proteome</keyword>
<protein>
    <recommendedName>
        <fullName evidence="7">tRNA (guanine-N(7)-)-methyltransferase</fullName>
        <ecNumber evidence="7">2.1.1.33</ecNumber>
    </recommendedName>
    <alternativeName>
        <fullName evidence="7">tRNA (guanine(46)-N(7))-methyltransferase</fullName>
    </alternativeName>
    <alternativeName>
        <fullName evidence="7">tRNA(m7G46)-methyltransferase</fullName>
    </alternativeName>
</protein>
<reference evidence="8 9" key="1">
    <citation type="submission" date="2020-02" db="EMBL/GenBank/DDBJ databases">
        <title>Draft genome sequence of two Spirosoma agri KCTC 52727 and Spirosoma terrae KCTC 52035.</title>
        <authorList>
            <person name="Rojas J."/>
            <person name="Ambika Manirajan B."/>
            <person name="Ratering S."/>
            <person name="Suarez C."/>
            <person name="Schnell S."/>
        </authorList>
    </citation>
    <scope>NUCLEOTIDE SEQUENCE [LARGE SCALE GENOMIC DNA]</scope>
    <source>
        <strain evidence="8 9">KCTC 52727</strain>
    </source>
</reference>
<evidence type="ECO:0000256" key="5">
    <source>
        <dbReference type="ARBA" id="ARBA00022691"/>
    </source>
</evidence>
<name>A0A6M0ILB5_9BACT</name>
<dbReference type="CDD" id="cd02440">
    <property type="entry name" value="AdoMet_MTases"/>
    <property type="match status" value="1"/>
</dbReference>
<evidence type="ECO:0000256" key="2">
    <source>
        <dbReference type="ARBA" id="ARBA00003015"/>
    </source>
</evidence>
<feature type="binding site" evidence="7">
    <location>
        <position position="72"/>
    </location>
    <ligand>
        <name>S-adenosyl-L-methionine</name>
        <dbReference type="ChEBI" id="CHEBI:59789"/>
    </ligand>
</feature>
<keyword evidence="5 7" id="KW-0949">S-adenosyl-L-methionine</keyword>
<feature type="binding site" evidence="7">
    <location>
        <position position="121"/>
    </location>
    <ligand>
        <name>S-adenosyl-L-methionine</name>
        <dbReference type="ChEBI" id="CHEBI:59789"/>
    </ligand>
</feature>